<dbReference type="SMART" id="SM00267">
    <property type="entry name" value="GGDEF"/>
    <property type="match status" value="1"/>
</dbReference>
<proteinExistence type="predicted"/>
<comment type="caution">
    <text evidence="6">The sequence shown here is derived from an EMBL/GenBank/DDBJ whole genome shotgun (WGS) entry which is preliminary data.</text>
</comment>
<feature type="transmembrane region" description="Helical" evidence="3">
    <location>
        <begin position="268"/>
        <end position="285"/>
    </location>
</feature>
<dbReference type="Pfam" id="PF00990">
    <property type="entry name" value="GGDEF"/>
    <property type="match status" value="1"/>
</dbReference>
<evidence type="ECO:0000256" key="4">
    <source>
        <dbReference type="SAM" id="SignalP"/>
    </source>
</evidence>
<dbReference type="Gene3D" id="3.30.70.270">
    <property type="match status" value="1"/>
</dbReference>
<evidence type="ECO:0000313" key="7">
    <source>
        <dbReference type="Proteomes" id="UP000608154"/>
    </source>
</evidence>
<feature type="transmembrane region" description="Helical" evidence="3">
    <location>
        <begin position="174"/>
        <end position="193"/>
    </location>
</feature>
<feature type="chain" id="PRO_5036826209" description="diguanylate cyclase" evidence="4">
    <location>
        <begin position="24"/>
        <end position="570"/>
    </location>
</feature>
<comment type="catalytic activity">
    <reaction evidence="2">
        <text>2 GTP = 3',3'-c-di-GMP + 2 diphosphate</text>
        <dbReference type="Rhea" id="RHEA:24898"/>
        <dbReference type="ChEBI" id="CHEBI:33019"/>
        <dbReference type="ChEBI" id="CHEBI:37565"/>
        <dbReference type="ChEBI" id="CHEBI:58805"/>
        <dbReference type="EC" id="2.7.7.65"/>
    </reaction>
</comment>
<dbReference type="GO" id="GO:0052621">
    <property type="term" value="F:diguanylate cyclase activity"/>
    <property type="evidence" value="ECO:0007669"/>
    <property type="project" value="UniProtKB-EC"/>
</dbReference>
<dbReference type="InterPro" id="IPR029787">
    <property type="entry name" value="Nucleotide_cyclase"/>
</dbReference>
<dbReference type="InterPro" id="IPR011623">
    <property type="entry name" value="7TMR_DISM_rcpt_extracell_dom1"/>
</dbReference>
<gene>
    <name evidence="6" type="ORF">GCM10011494_03170</name>
</gene>
<dbReference type="PANTHER" id="PTHR45138">
    <property type="entry name" value="REGULATORY COMPONENTS OF SENSORY TRANSDUCTION SYSTEM"/>
    <property type="match status" value="1"/>
</dbReference>
<dbReference type="EMBL" id="BMHK01000002">
    <property type="protein sequence ID" value="GGB88238.1"/>
    <property type="molecule type" value="Genomic_DNA"/>
</dbReference>
<dbReference type="NCBIfam" id="TIGR00254">
    <property type="entry name" value="GGDEF"/>
    <property type="match status" value="1"/>
</dbReference>
<feature type="transmembrane region" description="Helical" evidence="3">
    <location>
        <begin position="200"/>
        <end position="222"/>
    </location>
</feature>
<organism evidence="6 7">
    <name type="scientific">Novosphingobium endophyticum</name>
    <dbReference type="NCBI Taxonomy" id="1955250"/>
    <lineage>
        <taxon>Bacteria</taxon>
        <taxon>Pseudomonadati</taxon>
        <taxon>Pseudomonadota</taxon>
        <taxon>Alphaproteobacteria</taxon>
        <taxon>Sphingomonadales</taxon>
        <taxon>Sphingomonadaceae</taxon>
        <taxon>Novosphingobium</taxon>
    </lineage>
</organism>
<evidence type="ECO:0000313" key="6">
    <source>
        <dbReference type="EMBL" id="GGB88238.1"/>
    </source>
</evidence>
<feature type="transmembrane region" description="Helical" evidence="3">
    <location>
        <begin position="234"/>
        <end position="256"/>
    </location>
</feature>
<keyword evidence="3" id="KW-0812">Transmembrane</keyword>
<dbReference type="Pfam" id="PF07695">
    <property type="entry name" value="7TMR-DISM_7TM"/>
    <property type="match status" value="1"/>
</dbReference>
<dbReference type="CDD" id="cd01949">
    <property type="entry name" value="GGDEF"/>
    <property type="match status" value="1"/>
</dbReference>
<protein>
    <recommendedName>
        <fullName evidence="1">diguanylate cyclase</fullName>
        <ecNumber evidence="1">2.7.7.65</ecNumber>
    </recommendedName>
</protein>
<dbReference type="InterPro" id="IPR043128">
    <property type="entry name" value="Rev_trsase/Diguanyl_cyclase"/>
</dbReference>
<keyword evidence="7" id="KW-1185">Reference proteome</keyword>
<dbReference type="SUPFAM" id="SSF55073">
    <property type="entry name" value="Nucleotide cyclase"/>
    <property type="match status" value="1"/>
</dbReference>
<feature type="domain" description="GGDEF" evidence="5">
    <location>
        <begin position="424"/>
        <end position="552"/>
    </location>
</feature>
<dbReference type="AlphaFoldDB" id="A0A916TPQ5"/>
<feature type="transmembrane region" description="Helical" evidence="3">
    <location>
        <begin position="297"/>
        <end position="317"/>
    </location>
</feature>
<dbReference type="PROSITE" id="PS50887">
    <property type="entry name" value="GGDEF"/>
    <property type="match status" value="1"/>
</dbReference>
<dbReference type="InterPro" id="IPR000160">
    <property type="entry name" value="GGDEF_dom"/>
</dbReference>
<dbReference type="EC" id="2.7.7.65" evidence="1"/>
<feature type="transmembrane region" description="Helical" evidence="3">
    <location>
        <begin position="324"/>
        <end position="349"/>
    </location>
</feature>
<feature type="signal peptide" evidence="4">
    <location>
        <begin position="1"/>
        <end position="23"/>
    </location>
</feature>
<keyword evidence="3" id="KW-0472">Membrane</keyword>
<evidence type="ECO:0000256" key="2">
    <source>
        <dbReference type="ARBA" id="ARBA00034247"/>
    </source>
</evidence>
<dbReference type="RefSeq" id="WP_188767639.1">
    <property type="nucleotide sequence ID" value="NZ_BMHK01000002.1"/>
</dbReference>
<dbReference type="InterPro" id="IPR050469">
    <property type="entry name" value="Diguanylate_Cyclase"/>
</dbReference>
<reference evidence="6" key="2">
    <citation type="submission" date="2020-09" db="EMBL/GenBank/DDBJ databases">
        <authorList>
            <person name="Sun Q."/>
            <person name="Zhou Y."/>
        </authorList>
    </citation>
    <scope>NUCLEOTIDE SEQUENCE</scope>
    <source>
        <strain evidence="6">CGMCC 1.15095</strain>
    </source>
</reference>
<dbReference type="Proteomes" id="UP000608154">
    <property type="component" value="Unassembled WGS sequence"/>
</dbReference>
<keyword evidence="3" id="KW-1133">Transmembrane helix</keyword>
<sequence length="570" mass="62463">MHRGLWNMLVVALLLAWAGGPAAARPTQEFPAGSTCFAGASLDTGYADIARDPARWACQGEGASIVTPRAFVRFDMTGRKAISDPILTTRLTLFSSLRVTAIGQDGATATLAYDRDDMTFATNDWLMRGALPRLSEPVAAYVVEVDLPRHVGMLTSARIGSAPDTADVGRSELVIAWLCGLLCVPLVLNFAFFRVLRQRFVLWHTAAVFFMLIQTVVTTGLINRFFSLSMMQLSVLSAGSWAMAIATASLFISELIEPGKLDRIQIRLLRWLGPWIIAWSYIYLFTGDPIRPYSAQAYLASYLPVILIFAWVMATAANRGSRAILFQIVAWAPMMLMGVLRIVSALGIFETPAELMLEQHVSIGWEVIVTSIGVADRFMTFKRQRDQALAHTRILEKLAERDPLTGLYNRRGIEERFDGLVRDGFDTMALLDLDHFKVINDTLGHATGDTVLRAVALALTPDEDTVAVRIGGEEFLLLARGKDAAERAERRRKSVPARVAAQVPGLERLVTASMGMVTCSAPMRFAELYAQCDRLLYAAKAVGRNCTECITLAAPAASAPTTGATIVNLR</sequence>
<evidence type="ECO:0000259" key="5">
    <source>
        <dbReference type="PROSITE" id="PS50887"/>
    </source>
</evidence>
<accession>A0A916TPQ5</accession>
<dbReference type="PANTHER" id="PTHR45138:SF9">
    <property type="entry name" value="DIGUANYLATE CYCLASE DGCM-RELATED"/>
    <property type="match status" value="1"/>
</dbReference>
<name>A0A916TPQ5_9SPHN</name>
<reference evidence="6" key="1">
    <citation type="journal article" date="2014" name="Int. J. Syst. Evol. Microbiol.">
        <title>Complete genome sequence of Corynebacterium casei LMG S-19264T (=DSM 44701T), isolated from a smear-ripened cheese.</title>
        <authorList>
            <consortium name="US DOE Joint Genome Institute (JGI-PGF)"/>
            <person name="Walter F."/>
            <person name="Albersmeier A."/>
            <person name="Kalinowski J."/>
            <person name="Ruckert C."/>
        </authorList>
    </citation>
    <scope>NUCLEOTIDE SEQUENCE</scope>
    <source>
        <strain evidence="6">CGMCC 1.15095</strain>
    </source>
</reference>
<evidence type="ECO:0000256" key="1">
    <source>
        <dbReference type="ARBA" id="ARBA00012528"/>
    </source>
</evidence>
<keyword evidence="4" id="KW-0732">Signal</keyword>
<evidence type="ECO:0000256" key="3">
    <source>
        <dbReference type="SAM" id="Phobius"/>
    </source>
</evidence>